<dbReference type="InterPro" id="IPR003663">
    <property type="entry name" value="Sugar/inositol_transpt"/>
</dbReference>
<sequence>MASSDPVQGNVKAGGYETDGAADGSQMRRAIFMAVTAAALGITYGYDISNTAAALQFVKRDFGIYGAINTASVVGQIAGAILGGPMANAIGRKKSMIIIAAGYTVFAILTAISPSAGSFLAMRVLLGITIGLSITVVPVFIAESAPASRRGGLATAYQVTCVIGIILGYLVGYLLLPTDTWRWILGVAAVPAFIVLVMLFRTEETPSWYMLKGREEEARRAMERIEVAELVEPSLNETRNSLSFQPAGSVWGRLREMFHGGMARTTIFAIVLGFSIQITGINATIYYAPGIYSRMGFTDTATTYLVPSLVQFLSLISVVVSMLVIDKVGRRFVLITGISTMIVATIILIVTYLVSGFEGTAAGVMGLIGMSLFTMGFTFGFGSIVWVYAGEIFPARYRSLGASLVLTADLVANAITAQLGAVMLDGIGLAGTFGVYGGLLVLALLFLLRYAPETSGRSLEEIRDYWNNGARWPETESSSMA</sequence>
<evidence type="ECO:0000259" key="9">
    <source>
        <dbReference type="PROSITE" id="PS50850"/>
    </source>
</evidence>
<evidence type="ECO:0000256" key="6">
    <source>
        <dbReference type="ARBA" id="ARBA00023136"/>
    </source>
</evidence>
<feature type="transmembrane region" description="Helical" evidence="8">
    <location>
        <begin position="95"/>
        <end position="114"/>
    </location>
</feature>
<dbReference type="EMBL" id="NOWI01000008">
    <property type="protein sequence ID" value="RFT43172.1"/>
    <property type="molecule type" value="Genomic_DNA"/>
</dbReference>
<evidence type="ECO:0000256" key="4">
    <source>
        <dbReference type="ARBA" id="ARBA00022692"/>
    </source>
</evidence>
<dbReference type="PANTHER" id="PTHR48020">
    <property type="entry name" value="PROTON MYO-INOSITOL COTRANSPORTER"/>
    <property type="match status" value="1"/>
</dbReference>
<dbReference type="NCBIfam" id="TIGR00879">
    <property type="entry name" value="SP"/>
    <property type="match status" value="1"/>
</dbReference>
<evidence type="ECO:0000313" key="10">
    <source>
        <dbReference type="EMBL" id="RFT43172.1"/>
    </source>
</evidence>
<dbReference type="RefSeq" id="WP_117189577.1">
    <property type="nucleotide sequence ID" value="NZ_NOWI01000008.1"/>
</dbReference>
<dbReference type="PROSITE" id="PS00217">
    <property type="entry name" value="SUGAR_TRANSPORT_2"/>
    <property type="match status" value="1"/>
</dbReference>
<proteinExistence type="inferred from homology"/>
<dbReference type="Pfam" id="PF00083">
    <property type="entry name" value="Sugar_tr"/>
    <property type="match status" value="1"/>
</dbReference>
<protein>
    <submittedName>
        <fullName evidence="10">MFS transporter</fullName>
    </submittedName>
</protein>
<dbReference type="PANTHER" id="PTHR48020:SF12">
    <property type="entry name" value="PROTON MYO-INOSITOL COTRANSPORTER"/>
    <property type="match status" value="1"/>
</dbReference>
<dbReference type="GO" id="GO:0022857">
    <property type="term" value="F:transmembrane transporter activity"/>
    <property type="evidence" value="ECO:0007669"/>
    <property type="project" value="InterPro"/>
</dbReference>
<evidence type="ECO:0000256" key="2">
    <source>
        <dbReference type="ARBA" id="ARBA00010992"/>
    </source>
</evidence>
<evidence type="ECO:0000256" key="3">
    <source>
        <dbReference type="ARBA" id="ARBA00022448"/>
    </source>
</evidence>
<feature type="transmembrane region" description="Helical" evidence="8">
    <location>
        <begin position="62"/>
        <end position="83"/>
    </location>
</feature>
<dbReference type="InterPro" id="IPR050814">
    <property type="entry name" value="Myo-inositol_Transporter"/>
</dbReference>
<dbReference type="InterPro" id="IPR020846">
    <property type="entry name" value="MFS_dom"/>
</dbReference>
<feature type="transmembrane region" description="Helical" evidence="8">
    <location>
        <begin position="267"/>
        <end position="288"/>
    </location>
</feature>
<keyword evidence="3 7" id="KW-0813">Transport</keyword>
<dbReference type="Gene3D" id="1.20.1250.20">
    <property type="entry name" value="MFS general substrate transporter like domains"/>
    <property type="match status" value="1"/>
</dbReference>
<keyword evidence="5 8" id="KW-1133">Transmembrane helix</keyword>
<feature type="transmembrane region" description="Helical" evidence="8">
    <location>
        <begin position="332"/>
        <end position="355"/>
    </location>
</feature>
<feature type="transmembrane region" description="Helical" evidence="8">
    <location>
        <begin position="361"/>
        <end position="388"/>
    </location>
</feature>
<comment type="similarity">
    <text evidence="2 7">Belongs to the major facilitator superfamily. Sugar transporter (TC 2.A.1.1) family.</text>
</comment>
<feature type="transmembrane region" description="Helical" evidence="8">
    <location>
        <begin position="120"/>
        <end position="142"/>
    </location>
</feature>
<keyword evidence="6 8" id="KW-0472">Membrane</keyword>
<feature type="transmembrane region" description="Helical" evidence="8">
    <location>
        <begin position="154"/>
        <end position="175"/>
    </location>
</feature>
<feature type="transmembrane region" description="Helical" evidence="8">
    <location>
        <begin position="30"/>
        <end position="46"/>
    </location>
</feature>
<dbReference type="PRINTS" id="PR00171">
    <property type="entry name" value="SUGRTRNSPORT"/>
</dbReference>
<reference evidence="10 11" key="1">
    <citation type="submission" date="2017-07" db="EMBL/GenBank/DDBJ databases">
        <authorList>
            <person name="Sun Z.S."/>
            <person name="Albrecht U."/>
            <person name="Echele G."/>
            <person name="Lee C.C."/>
        </authorList>
    </citation>
    <scope>NUCLEOTIDE SEQUENCE [LARGE SCALE GENOMIC DNA]</scope>
    <source>
        <strain evidence="10 11">P16-029</strain>
    </source>
</reference>
<gene>
    <name evidence="10" type="ORF">CHT91_09560</name>
</gene>
<dbReference type="GO" id="GO:0005886">
    <property type="term" value="C:plasma membrane"/>
    <property type="evidence" value="ECO:0007669"/>
    <property type="project" value="UniProtKB-SubCell"/>
</dbReference>
<name>A0A3E2DCP4_9ACTN</name>
<organism evidence="10 11">
    <name type="scientific">Cutibacterium avidum</name>
    <dbReference type="NCBI Taxonomy" id="33010"/>
    <lineage>
        <taxon>Bacteria</taxon>
        <taxon>Bacillati</taxon>
        <taxon>Actinomycetota</taxon>
        <taxon>Actinomycetes</taxon>
        <taxon>Propionibacteriales</taxon>
        <taxon>Propionibacteriaceae</taxon>
        <taxon>Cutibacterium</taxon>
    </lineage>
</organism>
<dbReference type="InterPro" id="IPR005829">
    <property type="entry name" value="Sugar_transporter_CS"/>
</dbReference>
<comment type="caution">
    <text evidence="10">The sequence shown here is derived from an EMBL/GenBank/DDBJ whole genome shotgun (WGS) entry which is preliminary data.</text>
</comment>
<dbReference type="AlphaFoldDB" id="A0A3E2DCP4"/>
<evidence type="ECO:0000256" key="8">
    <source>
        <dbReference type="SAM" id="Phobius"/>
    </source>
</evidence>
<dbReference type="InterPro" id="IPR036259">
    <property type="entry name" value="MFS_trans_sf"/>
</dbReference>
<feature type="domain" description="Major facilitator superfamily (MFS) profile" evidence="9">
    <location>
        <begin position="1"/>
        <end position="455"/>
    </location>
</feature>
<evidence type="ECO:0000313" key="11">
    <source>
        <dbReference type="Proteomes" id="UP000259211"/>
    </source>
</evidence>
<dbReference type="PROSITE" id="PS50850">
    <property type="entry name" value="MFS"/>
    <property type="match status" value="1"/>
</dbReference>
<keyword evidence="4 8" id="KW-0812">Transmembrane</keyword>
<dbReference type="SUPFAM" id="SSF103473">
    <property type="entry name" value="MFS general substrate transporter"/>
    <property type="match status" value="1"/>
</dbReference>
<dbReference type="InterPro" id="IPR005828">
    <property type="entry name" value="MFS_sugar_transport-like"/>
</dbReference>
<feature type="transmembrane region" description="Helical" evidence="8">
    <location>
        <begin position="427"/>
        <end position="448"/>
    </location>
</feature>
<evidence type="ECO:0000256" key="1">
    <source>
        <dbReference type="ARBA" id="ARBA00004651"/>
    </source>
</evidence>
<comment type="subcellular location">
    <subcellularLocation>
        <location evidence="1">Cell membrane</location>
        <topology evidence="1">Multi-pass membrane protein</topology>
    </subcellularLocation>
</comment>
<feature type="transmembrane region" description="Helical" evidence="8">
    <location>
        <begin position="181"/>
        <end position="200"/>
    </location>
</feature>
<evidence type="ECO:0000256" key="5">
    <source>
        <dbReference type="ARBA" id="ARBA00022989"/>
    </source>
</evidence>
<dbReference type="PROSITE" id="PS00216">
    <property type="entry name" value="SUGAR_TRANSPORT_1"/>
    <property type="match status" value="1"/>
</dbReference>
<dbReference type="Proteomes" id="UP000259211">
    <property type="component" value="Unassembled WGS sequence"/>
</dbReference>
<feature type="transmembrane region" description="Helical" evidence="8">
    <location>
        <begin position="400"/>
        <end position="421"/>
    </location>
</feature>
<feature type="transmembrane region" description="Helical" evidence="8">
    <location>
        <begin position="308"/>
        <end position="325"/>
    </location>
</feature>
<accession>A0A3E2DCP4</accession>
<evidence type="ECO:0000256" key="7">
    <source>
        <dbReference type="RuleBase" id="RU003346"/>
    </source>
</evidence>